<dbReference type="OrthoDB" id="9758522at2"/>
<dbReference type="InterPro" id="IPR013655">
    <property type="entry name" value="PAS_fold_3"/>
</dbReference>
<organism evidence="20">
    <name type="scientific">Cyanothece sp. (strain PCC 7425 / ATCC 29141)</name>
    <dbReference type="NCBI Taxonomy" id="395961"/>
    <lineage>
        <taxon>Bacteria</taxon>
        <taxon>Bacillati</taxon>
        <taxon>Cyanobacteriota</taxon>
        <taxon>Cyanophyceae</taxon>
        <taxon>Gomontiellales</taxon>
        <taxon>Cyanothecaceae</taxon>
        <taxon>Cyanothece</taxon>
    </lineage>
</organism>
<evidence type="ECO:0000256" key="4">
    <source>
        <dbReference type="ARBA" id="ARBA00022475"/>
    </source>
</evidence>
<dbReference type="CDD" id="cd00130">
    <property type="entry name" value="PAS"/>
    <property type="match status" value="1"/>
</dbReference>
<dbReference type="InterPro" id="IPR035965">
    <property type="entry name" value="PAS-like_dom_sf"/>
</dbReference>
<dbReference type="EC" id="2.7.13.3" evidence="3"/>
<dbReference type="InterPro" id="IPR036890">
    <property type="entry name" value="HATPase_C_sf"/>
</dbReference>
<keyword evidence="6" id="KW-0597">Phosphoprotein</keyword>
<keyword evidence="4" id="KW-1003">Cell membrane</keyword>
<dbReference type="InterPro" id="IPR000700">
    <property type="entry name" value="PAS-assoc_C"/>
</dbReference>
<dbReference type="InterPro" id="IPR058544">
    <property type="entry name" value="ETR1_N"/>
</dbReference>
<dbReference type="GO" id="GO:0004673">
    <property type="term" value="F:protein histidine kinase activity"/>
    <property type="evidence" value="ECO:0007669"/>
    <property type="project" value="UniProtKB-EC"/>
</dbReference>
<dbReference type="FunFam" id="2.10.70.100:FF:000001">
    <property type="entry name" value="Sensory transduction histidine kinase"/>
    <property type="match status" value="1"/>
</dbReference>
<reference evidence="20" key="1">
    <citation type="submission" date="2009-01" db="EMBL/GenBank/DDBJ databases">
        <title>Complete sequence of plasmid1 Cyanothece sp. PCC 7425.</title>
        <authorList>
            <consortium name="US DOE Joint Genome Institute"/>
            <person name="Lucas S."/>
            <person name="Copeland A."/>
            <person name="Lapidus A."/>
            <person name="Glavina del Rio T."/>
            <person name="Dalin E."/>
            <person name="Tice H."/>
            <person name="Bruce D."/>
            <person name="Goodwin L."/>
            <person name="Pitluck S."/>
            <person name="Sims D."/>
            <person name="Meineke L."/>
            <person name="Brettin T."/>
            <person name="Detter J.C."/>
            <person name="Han C."/>
            <person name="Larimer F."/>
            <person name="Land M."/>
            <person name="Hauser L."/>
            <person name="Kyrpides N."/>
            <person name="Ovchinnikova G."/>
            <person name="Liberton M."/>
            <person name="Stoeckel J."/>
            <person name="Banerjee A."/>
            <person name="Singh A."/>
            <person name="Page L."/>
            <person name="Sato H."/>
            <person name="Zhao L."/>
            <person name="Sherman L."/>
            <person name="Pakrasi H."/>
            <person name="Richardson P."/>
        </authorList>
    </citation>
    <scope>NUCLEOTIDE SEQUENCE</scope>
    <source>
        <strain evidence="20">PCC 7425</strain>
        <plasmid evidence="20">pP742501</plasmid>
    </source>
</reference>
<evidence type="ECO:0000256" key="6">
    <source>
        <dbReference type="ARBA" id="ARBA00022553"/>
    </source>
</evidence>
<evidence type="ECO:0000259" key="19">
    <source>
        <dbReference type="PROSITE" id="PS50113"/>
    </source>
</evidence>
<evidence type="ECO:0000256" key="13">
    <source>
        <dbReference type="ARBA" id="ARBA00022989"/>
    </source>
</evidence>
<feature type="domain" description="PAS" evidence="18">
    <location>
        <begin position="187"/>
        <end position="259"/>
    </location>
</feature>
<keyword evidence="15 17" id="KW-0472">Membrane</keyword>
<dbReference type="SMART" id="SM00086">
    <property type="entry name" value="PAC"/>
    <property type="match status" value="1"/>
</dbReference>
<keyword evidence="8 17" id="KW-0812">Transmembrane</keyword>
<dbReference type="Pfam" id="PF25487">
    <property type="entry name" value="ETR1_N"/>
    <property type="match status" value="1"/>
</dbReference>
<keyword evidence="5" id="KW-0997">Cell inner membrane</keyword>
<proteinExistence type="predicted"/>
<dbReference type="GO" id="GO:0005886">
    <property type="term" value="C:plasma membrane"/>
    <property type="evidence" value="ECO:0007669"/>
    <property type="project" value="UniProtKB-SubCell"/>
</dbReference>
<dbReference type="Pfam" id="PF02518">
    <property type="entry name" value="HATPase_c"/>
    <property type="match status" value="1"/>
</dbReference>
<dbReference type="NCBIfam" id="TIGR00229">
    <property type="entry name" value="sensory_box"/>
    <property type="match status" value="1"/>
</dbReference>
<accession>B8HZ56</accession>
<keyword evidence="9" id="KW-0677">Repeat</keyword>
<dbReference type="SUPFAM" id="SSF55785">
    <property type="entry name" value="PYP-like sensor domain (PAS domain)"/>
    <property type="match status" value="1"/>
</dbReference>
<dbReference type="SMART" id="SM00091">
    <property type="entry name" value="PAS"/>
    <property type="match status" value="1"/>
</dbReference>
<keyword evidence="10" id="KW-0547">Nucleotide-binding</keyword>
<evidence type="ECO:0000256" key="1">
    <source>
        <dbReference type="ARBA" id="ARBA00000085"/>
    </source>
</evidence>
<sequence length="547" mass="62783">MLNWFTANPFIPHGHCYLWQPALVSLHLLSDALIALAYYSIPLTLLYFIRKRQDIPFPQIFSLFIAFIIACGTTHLMEIWTLWHPTYWLSGVLKAGTAFVSVLTAFELVPIIPKALALPSPTQLEQSNAFLQSQIEERLRVEDELRHFQNELEQRVQARTAELVTVNQQLQREIEERRQTMVTLRESEERLRFALLASRMGMWDWNLQGQQVQWSDNLETLFGLGPGEFDGSYAMFINRLHPEDKEPVQAAINHSIATGQNYDIEFRTLLPDGKIRWLLSQGKVFYDPNGQPARMAGINIDITERKSIENNLRQLTLELEERVQERTAALEASLQEKVLLLREIHHRVKNNLQIVSSLLMLQSDTITDPYVTKVLQESQERIQSIALVHEHLYSSPNLSQIDFSSYIEKLVKSLFTTWGNPNLKLHFDLESTVINLETAFPCGLLINELVSNALIHAFPNQIKGNIWVVFRAAAAGFILVVKDDGIGLPEQLDYRNTESLGMQLICDLSQQLNGTLSLMPLQEDDNCGRRGTCFKLDFQELIYRKRL</sequence>
<evidence type="ECO:0000256" key="8">
    <source>
        <dbReference type="ARBA" id="ARBA00022692"/>
    </source>
</evidence>
<evidence type="ECO:0000256" key="7">
    <source>
        <dbReference type="ARBA" id="ARBA00022679"/>
    </source>
</evidence>
<dbReference type="InterPro" id="IPR000014">
    <property type="entry name" value="PAS"/>
</dbReference>
<evidence type="ECO:0000256" key="5">
    <source>
        <dbReference type="ARBA" id="ARBA00022519"/>
    </source>
</evidence>
<dbReference type="SMART" id="SM00387">
    <property type="entry name" value="HATPase_c"/>
    <property type="match status" value="1"/>
</dbReference>
<evidence type="ECO:0000256" key="2">
    <source>
        <dbReference type="ARBA" id="ARBA00004429"/>
    </source>
</evidence>
<dbReference type="HOGENOM" id="CLU_000445_114_71_3"/>
<evidence type="ECO:0000256" key="3">
    <source>
        <dbReference type="ARBA" id="ARBA00012438"/>
    </source>
</evidence>
<feature type="domain" description="PAC" evidence="19">
    <location>
        <begin position="262"/>
        <end position="314"/>
    </location>
</feature>
<evidence type="ECO:0000259" key="18">
    <source>
        <dbReference type="PROSITE" id="PS50112"/>
    </source>
</evidence>
<evidence type="ECO:0000256" key="15">
    <source>
        <dbReference type="ARBA" id="ARBA00023136"/>
    </source>
</evidence>
<comment type="catalytic activity">
    <reaction evidence="1">
        <text>ATP + protein L-histidine = ADP + protein N-phospho-L-histidine.</text>
        <dbReference type="EC" id="2.7.13.3"/>
    </reaction>
</comment>
<keyword evidence="20" id="KW-0614">Plasmid</keyword>
<evidence type="ECO:0000256" key="17">
    <source>
        <dbReference type="SAM" id="Phobius"/>
    </source>
</evidence>
<evidence type="ECO:0000313" key="20">
    <source>
        <dbReference type="EMBL" id="ACL47704.1"/>
    </source>
</evidence>
<dbReference type="InterPro" id="IPR011495">
    <property type="entry name" value="Sig_transdc_His_kin_sub2_dim/P"/>
</dbReference>
<keyword evidence="16" id="KW-0175">Coiled coil</keyword>
<dbReference type="SUPFAM" id="SSF55874">
    <property type="entry name" value="ATPase domain of HSP90 chaperone/DNA topoisomerase II/histidine kinase"/>
    <property type="match status" value="1"/>
</dbReference>
<name>B8HZ56_CYAP4</name>
<evidence type="ECO:0000256" key="11">
    <source>
        <dbReference type="ARBA" id="ARBA00022777"/>
    </source>
</evidence>
<feature type="coiled-coil region" evidence="16">
    <location>
        <begin position="131"/>
        <end position="187"/>
    </location>
</feature>
<evidence type="ECO:0000256" key="16">
    <source>
        <dbReference type="SAM" id="Coils"/>
    </source>
</evidence>
<dbReference type="Gene3D" id="3.30.565.10">
    <property type="entry name" value="Histidine kinase-like ATPase, C-terminal domain"/>
    <property type="match status" value="1"/>
</dbReference>
<evidence type="ECO:0000256" key="10">
    <source>
        <dbReference type="ARBA" id="ARBA00022741"/>
    </source>
</evidence>
<dbReference type="Pfam" id="PF07568">
    <property type="entry name" value="HisKA_2"/>
    <property type="match status" value="1"/>
</dbReference>
<geneLocation type="plasmid" evidence="20">
    <name>pP742501</name>
</geneLocation>
<keyword evidence="14" id="KW-0843">Virulence</keyword>
<dbReference type="KEGG" id="cyn:Cyan7425_5451"/>
<dbReference type="InterPro" id="IPR001610">
    <property type="entry name" value="PAC"/>
</dbReference>
<dbReference type="Gene3D" id="2.10.70.100">
    <property type="match status" value="1"/>
</dbReference>
<dbReference type="Gene3D" id="3.30.450.20">
    <property type="entry name" value="PAS domain"/>
    <property type="match status" value="1"/>
</dbReference>
<dbReference type="GO" id="GO:0005524">
    <property type="term" value="F:ATP binding"/>
    <property type="evidence" value="ECO:0007669"/>
    <property type="project" value="UniProtKB-KW"/>
</dbReference>
<keyword evidence="13 17" id="KW-1133">Transmembrane helix</keyword>
<dbReference type="PANTHER" id="PTHR41523">
    <property type="entry name" value="TWO-COMPONENT SYSTEM SENSOR PROTEIN"/>
    <property type="match status" value="1"/>
</dbReference>
<dbReference type="AlphaFoldDB" id="B8HZ56"/>
<feature type="transmembrane region" description="Helical" evidence="17">
    <location>
        <begin position="60"/>
        <end position="81"/>
    </location>
</feature>
<dbReference type="PANTHER" id="PTHR41523:SF8">
    <property type="entry name" value="ETHYLENE RESPONSE SENSOR PROTEIN"/>
    <property type="match status" value="1"/>
</dbReference>
<gene>
    <name evidence="20" type="ordered locus">Cyan7425_5451</name>
</gene>
<evidence type="ECO:0000256" key="12">
    <source>
        <dbReference type="ARBA" id="ARBA00022840"/>
    </source>
</evidence>
<keyword evidence="12" id="KW-0067">ATP-binding</keyword>
<dbReference type="EMBL" id="CP001345">
    <property type="protein sequence ID" value="ACL47704.1"/>
    <property type="molecule type" value="Genomic_DNA"/>
</dbReference>
<keyword evidence="7" id="KW-0808">Transferase</keyword>
<dbReference type="Pfam" id="PF08447">
    <property type="entry name" value="PAS_3"/>
    <property type="match status" value="1"/>
</dbReference>
<evidence type="ECO:0000256" key="9">
    <source>
        <dbReference type="ARBA" id="ARBA00022737"/>
    </source>
</evidence>
<evidence type="ECO:0000256" key="14">
    <source>
        <dbReference type="ARBA" id="ARBA00023026"/>
    </source>
</evidence>
<dbReference type="InterPro" id="IPR003594">
    <property type="entry name" value="HATPase_dom"/>
</dbReference>
<dbReference type="PROSITE" id="PS50113">
    <property type="entry name" value="PAC"/>
    <property type="match status" value="1"/>
</dbReference>
<dbReference type="PROSITE" id="PS50112">
    <property type="entry name" value="PAS"/>
    <property type="match status" value="1"/>
</dbReference>
<comment type="subcellular location">
    <subcellularLocation>
        <location evidence="2">Cell inner membrane</location>
        <topology evidence="2">Multi-pass membrane protein</topology>
    </subcellularLocation>
</comment>
<protein>
    <recommendedName>
        <fullName evidence="3">histidine kinase</fullName>
        <ecNumber evidence="3">2.7.13.3</ecNumber>
    </recommendedName>
</protein>
<keyword evidence="11 20" id="KW-0418">Kinase</keyword>
<feature type="transmembrane region" description="Helical" evidence="17">
    <location>
        <begin position="28"/>
        <end position="48"/>
    </location>
</feature>